<protein>
    <submittedName>
        <fullName evidence="1">Uncharacterized protein</fullName>
    </submittedName>
</protein>
<dbReference type="EMBL" id="MU865712">
    <property type="protein sequence ID" value="KAK4220563.1"/>
    <property type="molecule type" value="Genomic_DNA"/>
</dbReference>
<proteinExistence type="predicted"/>
<name>A0AAN6YJS6_9PEZI</name>
<evidence type="ECO:0000313" key="1">
    <source>
        <dbReference type="EMBL" id="KAK4220563.1"/>
    </source>
</evidence>
<keyword evidence="2" id="KW-1185">Reference proteome</keyword>
<accession>A0AAN6YJS6</accession>
<sequence>MTSTQLRATSQSPSTMTHFYLPTIFYAERQNLPRSTVSSSPPQISEVFTDLINHRRQKLCPSGEKEVLGRPCLLKDMPSLPPSSLAACTQTMAMYAAYCTGTGSTPESGYFQPGDQDIISEKNIALKNKMPPTPQSWTIHLKPFDLSAACFFLDNPLESLKSQYRDSEYIKKFSHVDQAKMIQGIAQATGGKPYDLIIAVERTMKYPSIPIIIDINIWKNDVSLTALALLQSLSFFDADNVVKSILIPDSPSLKAVNFGDYPTTKEKYDKARQEFHTKYLAHDGEYSPQSSCTPYYSLLFEPAYRKTSSAQPLSVTLFRSLARDQEALNAEITATNIKGSMGVVRLMNEGSWYLHAKGRSTEIADCANIAISIFQHIPDQEKKTNPKPNLLYSQALKYRAIASIFKGELKARKPLQEAIKLIKYRITTAKSAKDLNKANLELADAYNLTGMAYMREFLVKKMQSYISRNLMIFSVASQTKRGTIRLISNGRSLISLWYTLYRESVLKQKRFYFPSQPKIIQRKLTIPIVQISRLRRAKAIQALGNTVELRNDQLMLLFFTNKLSVYSTV</sequence>
<evidence type="ECO:0000313" key="2">
    <source>
        <dbReference type="Proteomes" id="UP001301958"/>
    </source>
</evidence>
<reference evidence="1" key="2">
    <citation type="submission" date="2023-05" db="EMBL/GenBank/DDBJ databases">
        <authorList>
            <consortium name="Lawrence Berkeley National Laboratory"/>
            <person name="Steindorff A."/>
            <person name="Hensen N."/>
            <person name="Bonometti L."/>
            <person name="Westerberg I."/>
            <person name="Brannstrom I.O."/>
            <person name="Guillou S."/>
            <person name="Cros-Aarteil S."/>
            <person name="Calhoun S."/>
            <person name="Haridas S."/>
            <person name="Kuo A."/>
            <person name="Mondo S."/>
            <person name="Pangilinan J."/>
            <person name="Riley R."/>
            <person name="Labutti K."/>
            <person name="Andreopoulos B."/>
            <person name="Lipzen A."/>
            <person name="Chen C."/>
            <person name="Yanf M."/>
            <person name="Daum C."/>
            <person name="Ng V."/>
            <person name="Clum A."/>
            <person name="Ohm R."/>
            <person name="Martin F."/>
            <person name="Silar P."/>
            <person name="Natvig D."/>
            <person name="Lalanne C."/>
            <person name="Gautier V."/>
            <person name="Ament-Velasquez S.L."/>
            <person name="Kruys A."/>
            <person name="Hutchinson M.I."/>
            <person name="Powell A.J."/>
            <person name="Barry K."/>
            <person name="Miller A.N."/>
            <person name="Grigoriev I.V."/>
            <person name="Debuchy R."/>
            <person name="Gladieux P."/>
            <person name="Thoren M.H."/>
            <person name="Johannesson H."/>
        </authorList>
    </citation>
    <scope>NUCLEOTIDE SEQUENCE</scope>
    <source>
        <strain evidence="1">CBS 990.96</strain>
    </source>
</reference>
<comment type="caution">
    <text evidence="1">The sequence shown here is derived from an EMBL/GenBank/DDBJ whole genome shotgun (WGS) entry which is preliminary data.</text>
</comment>
<reference evidence="1" key="1">
    <citation type="journal article" date="2023" name="Mol. Phylogenet. Evol.">
        <title>Genome-scale phylogeny and comparative genomics of the fungal order Sordariales.</title>
        <authorList>
            <person name="Hensen N."/>
            <person name="Bonometti L."/>
            <person name="Westerberg I."/>
            <person name="Brannstrom I.O."/>
            <person name="Guillou S."/>
            <person name="Cros-Aarteil S."/>
            <person name="Calhoun S."/>
            <person name="Haridas S."/>
            <person name="Kuo A."/>
            <person name="Mondo S."/>
            <person name="Pangilinan J."/>
            <person name="Riley R."/>
            <person name="LaButti K."/>
            <person name="Andreopoulos B."/>
            <person name="Lipzen A."/>
            <person name="Chen C."/>
            <person name="Yan M."/>
            <person name="Daum C."/>
            <person name="Ng V."/>
            <person name="Clum A."/>
            <person name="Steindorff A."/>
            <person name="Ohm R.A."/>
            <person name="Martin F."/>
            <person name="Silar P."/>
            <person name="Natvig D.O."/>
            <person name="Lalanne C."/>
            <person name="Gautier V."/>
            <person name="Ament-Velasquez S.L."/>
            <person name="Kruys A."/>
            <person name="Hutchinson M.I."/>
            <person name="Powell A.J."/>
            <person name="Barry K."/>
            <person name="Miller A.N."/>
            <person name="Grigoriev I.V."/>
            <person name="Debuchy R."/>
            <person name="Gladieux P."/>
            <person name="Hiltunen Thoren M."/>
            <person name="Johannesson H."/>
        </authorList>
    </citation>
    <scope>NUCLEOTIDE SEQUENCE</scope>
    <source>
        <strain evidence="1">CBS 990.96</strain>
    </source>
</reference>
<gene>
    <name evidence="1" type="ORF">QBC38DRAFT_526402</name>
</gene>
<organism evidence="1 2">
    <name type="scientific">Podospora fimiseda</name>
    <dbReference type="NCBI Taxonomy" id="252190"/>
    <lineage>
        <taxon>Eukaryota</taxon>
        <taxon>Fungi</taxon>
        <taxon>Dikarya</taxon>
        <taxon>Ascomycota</taxon>
        <taxon>Pezizomycotina</taxon>
        <taxon>Sordariomycetes</taxon>
        <taxon>Sordariomycetidae</taxon>
        <taxon>Sordariales</taxon>
        <taxon>Podosporaceae</taxon>
        <taxon>Podospora</taxon>
    </lineage>
</organism>
<dbReference type="AlphaFoldDB" id="A0AAN6YJS6"/>
<dbReference type="Proteomes" id="UP001301958">
    <property type="component" value="Unassembled WGS sequence"/>
</dbReference>